<evidence type="ECO:0000256" key="4">
    <source>
        <dbReference type="ARBA" id="ARBA00023163"/>
    </source>
</evidence>
<evidence type="ECO:0000259" key="5">
    <source>
        <dbReference type="PROSITE" id="PS01124"/>
    </source>
</evidence>
<dbReference type="EMBL" id="JBHTLU010000019">
    <property type="protein sequence ID" value="MFD1221500.1"/>
    <property type="molecule type" value="Genomic_DNA"/>
</dbReference>
<dbReference type="SUPFAM" id="SSF51215">
    <property type="entry name" value="Regulatory protein AraC"/>
    <property type="match status" value="1"/>
</dbReference>
<dbReference type="Pfam" id="PF12833">
    <property type="entry name" value="HTH_18"/>
    <property type="match status" value="1"/>
</dbReference>
<protein>
    <submittedName>
        <fullName evidence="6">AraC family transcriptional regulator</fullName>
    </submittedName>
</protein>
<keyword evidence="3" id="KW-0010">Activator</keyword>
<dbReference type="RefSeq" id="WP_345585495.1">
    <property type="nucleotide sequence ID" value="NZ_BAABJG010000003.1"/>
</dbReference>
<dbReference type="SMART" id="SM00342">
    <property type="entry name" value="HTH_ARAC"/>
    <property type="match status" value="1"/>
</dbReference>
<name>A0ABW3UPG8_9BACL</name>
<dbReference type="PROSITE" id="PS01124">
    <property type="entry name" value="HTH_ARAC_FAMILY_2"/>
    <property type="match status" value="1"/>
</dbReference>
<keyword evidence="7" id="KW-1185">Reference proteome</keyword>
<dbReference type="InterPro" id="IPR018060">
    <property type="entry name" value="HTH_AraC"/>
</dbReference>
<gene>
    <name evidence="6" type="ORF">ACFQ4B_15385</name>
</gene>
<dbReference type="Proteomes" id="UP001597180">
    <property type="component" value="Unassembled WGS sequence"/>
</dbReference>
<evidence type="ECO:0000313" key="6">
    <source>
        <dbReference type="EMBL" id="MFD1221500.1"/>
    </source>
</evidence>
<organism evidence="6 7">
    <name type="scientific">Paenibacillus vulneris</name>
    <dbReference type="NCBI Taxonomy" id="1133364"/>
    <lineage>
        <taxon>Bacteria</taxon>
        <taxon>Bacillati</taxon>
        <taxon>Bacillota</taxon>
        <taxon>Bacilli</taxon>
        <taxon>Bacillales</taxon>
        <taxon>Paenibacillaceae</taxon>
        <taxon>Paenibacillus</taxon>
    </lineage>
</organism>
<evidence type="ECO:0000313" key="7">
    <source>
        <dbReference type="Proteomes" id="UP001597180"/>
    </source>
</evidence>
<dbReference type="InterPro" id="IPR037923">
    <property type="entry name" value="HTH-like"/>
</dbReference>
<keyword evidence="1" id="KW-0805">Transcription regulation</keyword>
<dbReference type="InterPro" id="IPR050204">
    <property type="entry name" value="AraC_XylS_family_regulators"/>
</dbReference>
<accession>A0ABW3UPG8</accession>
<evidence type="ECO:0000256" key="1">
    <source>
        <dbReference type="ARBA" id="ARBA00023015"/>
    </source>
</evidence>
<dbReference type="SUPFAM" id="SSF46689">
    <property type="entry name" value="Homeodomain-like"/>
    <property type="match status" value="2"/>
</dbReference>
<evidence type="ECO:0000256" key="2">
    <source>
        <dbReference type="ARBA" id="ARBA00023125"/>
    </source>
</evidence>
<keyword evidence="4" id="KW-0804">Transcription</keyword>
<evidence type="ECO:0000256" key="3">
    <source>
        <dbReference type="ARBA" id="ARBA00023159"/>
    </source>
</evidence>
<dbReference type="InterPro" id="IPR009057">
    <property type="entry name" value="Homeodomain-like_sf"/>
</dbReference>
<feature type="domain" description="HTH araC/xylS-type" evidence="5">
    <location>
        <begin position="183"/>
        <end position="281"/>
    </location>
</feature>
<dbReference type="Gene3D" id="1.10.10.60">
    <property type="entry name" value="Homeodomain-like"/>
    <property type="match status" value="2"/>
</dbReference>
<comment type="caution">
    <text evidence="6">The sequence shown here is derived from an EMBL/GenBank/DDBJ whole genome shotgun (WGS) entry which is preliminary data.</text>
</comment>
<reference evidence="7" key="1">
    <citation type="journal article" date="2019" name="Int. J. Syst. Evol. Microbiol.">
        <title>The Global Catalogue of Microorganisms (GCM) 10K type strain sequencing project: providing services to taxonomists for standard genome sequencing and annotation.</title>
        <authorList>
            <consortium name="The Broad Institute Genomics Platform"/>
            <consortium name="The Broad Institute Genome Sequencing Center for Infectious Disease"/>
            <person name="Wu L."/>
            <person name="Ma J."/>
        </authorList>
    </citation>
    <scope>NUCLEOTIDE SEQUENCE [LARGE SCALE GENOMIC DNA]</scope>
    <source>
        <strain evidence="7">CCUG 53270</strain>
    </source>
</reference>
<dbReference type="PROSITE" id="PS00041">
    <property type="entry name" value="HTH_ARAC_FAMILY_1"/>
    <property type="match status" value="1"/>
</dbReference>
<keyword evidence="2" id="KW-0238">DNA-binding</keyword>
<proteinExistence type="predicted"/>
<dbReference type="InterPro" id="IPR018062">
    <property type="entry name" value="HTH_AraC-typ_CS"/>
</dbReference>
<dbReference type="PANTHER" id="PTHR46796">
    <property type="entry name" value="HTH-TYPE TRANSCRIPTIONAL ACTIVATOR RHAS-RELATED"/>
    <property type="match status" value="1"/>
</dbReference>
<sequence>MMQHLQLRSSLFSSLEGEIPFAVYTVGADEQKPMNRWEGFSANQLLLSFSGTGLFRLTGEDKWDTVPPRTLLYIPAGLPHEYRPQDAEPWLVGYVTFMERESGPLSHWGFGSTFSRMQLQEITRLDKLLYAIWSHSGPDYDPWQSAELLFSFCLEVKKQAAAAGNPPSTSLPKPMRYRNAVVHTATRFLQDHLQRNLGMAELSAHVGYSSKQLTRLFQETLGTTPLQYLQKLRLQTAAQLLEQNPNMTVQQAAMHVGMEAVYFTRLFRRLFGVTPSQYREHKSLPAQLQNKTTLKKE</sequence>